<evidence type="ECO:0000313" key="1">
    <source>
        <dbReference type="EMBL" id="KAL1304462.1"/>
    </source>
</evidence>
<evidence type="ECO:0000313" key="2">
    <source>
        <dbReference type="Proteomes" id="UP001562354"/>
    </source>
</evidence>
<reference evidence="1 2" key="1">
    <citation type="submission" date="2024-07" db="EMBL/GenBank/DDBJ databases">
        <title>Draft sequence of the Neodothiora populina.</title>
        <authorList>
            <person name="Drown D.D."/>
            <person name="Schuette U.S."/>
            <person name="Buechlein A.B."/>
            <person name="Rusch D.R."/>
            <person name="Winton L.W."/>
            <person name="Adams G.A."/>
        </authorList>
    </citation>
    <scope>NUCLEOTIDE SEQUENCE [LARGE SCALE GENOMIC DNA]</scope>
    <source>
        <strain evidence="1 2">CPC 39397</strain>
    </source>
</reference>
<dbReference type="RefSeq" id="XP_069200737.1">
    <property type="nucleotide sequence ID" value="XM_069342931.1"/>
</dbReference>
<dbReference type="Proteomes" id="UP001562354">
    <property type="component" value="Unassembled WGS sequence"/>
</dbReference>
<name>A0ABR3PEH1_9PEZI</name>
<gene>
    <name evidence="1" type="ORF">AAFC00_003456</name>
</gene>
<keyword evidence="2" id="KW-1185">Reference proteome</keyword>
<organism evidence="1 2">
    <name type="scientific">Neodothiora populina</name>
    <dbReference type="NCBI Taxonomy" id="2781224"/>
    <lineage>
        <taxon>Eukaryota</taxon>
        <taxon>Fungi</taxon>
        <taxon>Dikarya</taxon>
        <taxon>Ascomycota</taxon>
        <taxon>Pezizomycotina</taxon>
        <taxon>Dothideomycetes</taxon>
        <taxon>Dothideomycetidae</taxon>
        <taxon>Dothideales</taxon>
        <taxon>Dothioraceae</taxon>
        <taxon>Neodothiora</taxon>
    </lineage>
</organism>
<sequence length="216" mass="25340">MAMMPAALTGDEAKTQMHGLHMAGLAYTSREHVVEPHKDALWTIQDLHYQYIYRLCVLVAEGTKHPFSAAQAILLTMRLYAWTCVPEFIPEQVRVKVNYGPLMKRVSERGLNRLHKGLRRWPDLIEWWTTESQTKLECLLWVLFVAWSLSRIECKNQIFEPMPPFHGVDFFETKLRQVVKALGLERKEAIEKTLKVFPWVDHFSAENCEELWMRIN</sequence>
<comment type="caution">
    <text evidence="1">The sequence shown here is derived from an EMBL/GenBank/DDBJ whole genome shotgun (WGS) entry which is preliminary data.</text>
</comment>
<dbReference type="EMBL" id="JBFMKM010000008">
    <property type="protein sequence ID" value="KAL1304462.1"/>
    <property type="molecule type" value="Genomic_DNA"/>
</dbReference>
<dbReference type="GeneID" id="95977157"/>
<protein>
    <submittedName>
        <fullName evidence="1">Uncharacterized protein</fullName>
    </submittedName>
</protein>
<proteinExistence type="predicted"/>
<accession>A0ABR3PEH1</accession>